<accession>A0A380NWX8</accession>
<dbReference type="GO" id="GO:0005975">
    <property type="term" value="P:carbohydrate metabolic process"/>
    <property type="evidence" value="ECO:0007669"/>
    <property type="project" value="InterPro"/>
</dbReference>
<dbReference type="Gene3D" id="3.40.120.10">
    <property type="entry name" value="Alpha-D-Glucose-1,6-Bisphosphate, subunit A, domain 3"/>
    <property type="match status" value="2"/>
</dbReference>
<feature type="domain" description="Alpha-D-phosphohexomutase C-terminal" evidence="6">
    <location>
        <begin position="99"/>
        <end position="165"/>
    </location>
</feature>
<evidence type="ECO:0000256" key="3">
    <source>
        <dbReference type="ARBA" id="ARBA00022723"/>
    </source>
</evidence>
<evidence type="ECO:0000259" key="6">
    <source>
        <dbReference type="Pfam" id="PF00408"/>
    </source>
</evidence>
<organism evidence="8 9">
    <name type="scientific">Weissella viridescens</name>
    <name type="common">Lactobacillus viridescens</name>
    <dbReference type="NCBI Taxonomy" id="1629"/>
    <lineage>
        <taxon>Bacteria</taxon>
        <taxon>Bacillati</taxon>
        <taxon>Bacillota</taxon>
        <taxon>Bacilli</taxon>
        <taxon>Lactobacillales</taxon>
        <taxon>Lactobacillaceae</taxon>
        <taxon>Weissella</taxon>
    </lineage>
</organism>
<protein>
    <submittedName>
        <fullName evidence="8">Phosphoglucosamine mutase</fullName>
        <ecNumber evidence="8">5.4.2.10</ecNumber>
    </submittedName>
</protein>
<dbReference type="InterPro" id="IPR036900">
    <property type="entry name" value="A-D-PHexomutase_C_sf"/>
</dbReference>
<dbReference type="GO" id="GO:0046872">
    <property type="term" value="F:metal ion binding"/>
    <property type="evidence" value="ECO:0007669"/>
    <property type="project" value="UniProtKB-KW"/>
</dbReference>
<dbReference type="InterPro" id="IPR005846">
    <property type="entry name" value="A-D-PHexomutase_a/b/a-III"/>
</dbReference>
<evidence type="ECO:0000256" key="5">
    <source>
        <dbReference type="ARBA" id="ARBA00023235"/>
    </source>
</evidence>
<dbReference type="Pfam" id="PF02880">
    <property type="entry name" value="PGM_PMM_III"/>
    <property type="match status" value="1"/>
</dbReference>
<evidence type="ECO:0000256" key="1">
    <source>
        <dbReference type="ARBA" id="ARBA00001946"/>
    </source>
</evidence>
<dbReference type="PANTHER" id="PTHR42946">
    <property type="entry name" value="PHOSPHOHEXOSE MUTASE"/>
    <property type="match status" value="1"/>
</dbReference>
<dbReference type="InterPro" id="IPR016055">
    <property type="entry name" value="A-D-PHexomutase_a/b/a-I/II/III"/>
</dbReference>
<comment type="cofactor">
    <cofactor evidence="1">
        <name>Mg(2+)</name>
        <dbReference type="ChEBI" id="CHEBI:18420"/>
    </cofactor>
</comment>
<gene>
    <name evidence="8" type="primary">glmM_1</name>
    <name evidence="8" type="ORF">NCTC13645_00028</name>
</gene>
<dbReference type="Gene3D" id="3.30.310.50">
    <property type="entry name" value="Alpha-D-phosphohexomutase, C-terminal domain"/>
    <property type="match status" value="1"/>
</dbReference>
<proteinExistence type="predicted"/>
<dbReference type="FunFam" id="3.40.120.10:FF:000002">
    <property type="entry name" value="Phosphoglucosamine mutase"/>
    <property type="match status" value="1"/>
</dbReference>
<reference evidence="8 9" key="1">
    <citation type="submission" date="2018-06" db="EMBL/GenBank/DDBJ databases">
        <authorList>
            <consortium name="Pathogen Informatics"/>
            <person name="Doyle S."/>
        </authorList>
    </citation>
    <scope>NUCLEOTIDE SEQUENCE [LARGE SCALE GENOMIC DNA]</scope>
    <source>
        <strain evidence="8 9">NCTC13645</strain>
    </source>
</reference>
<feature type="domain" description="Alpha-D-phosphohexomutase alpha/beta/alpha" evidence="7">
    <location>
        <begin position="3"/>
        <end position="94"/>
    </location>
</feature>
<evidence type="ECO:0000259" key="7">
    <source>
        <dbReference type="Pfam" id="PF02880"/>
    </source>
</evidence>
<dbReference type="EMBL" id="UHIV01000001">
    <property type="protein sequence ID" value="SUP52155.1"/>
    <property type="molecule type" value="Genomic_DNA"/>
</dbReference>
<evidence type="ECO:0000313" key="8">
    <source>
        <dbReference type="EMBL" id="SUP52155.1"/>
    </source>
</evidence>
<dbReference type="Proteomes" id="UP000254621">
    <property type="component" value="Unassembled WGS sequence"/>
</dbReference>
<dbReference type="EC" id="5.4.2.10" evidence="8"/>
<dbReference type="GO" id="GO:0004615">
    <property type="term" value="F:phosphomannomutase activity"/>
    <property type="evidence" value="ECO:0007669"/>
    <property type="project" value="TreeGrafter"/>
</dbReference>
<keyword evidence="2" id="KW-0597">Phosphoprotein</keyword>
<keyword evidence="5 8" id="KW-0413">Isomerase</keyword>
<sequence length="174" mass="18925">MKQDTIVTTIMSNIGMYKAMEENGIKSVKTDVGDRYVVEEMVKSGYNLGGEQSGHVVFLDWANTGDGLLTALQLLHVMKATGKPLSELAGQMTSYPQVLINVRVQDKKVALQNEEIQASIEAVEKDMNGNGRVLVRPSGTQDLLRVMVEAPTDEAAQQYAEQIVAVVEQTVGVA</sequence>
<dbReference type="SUPFAM" id="SSF55957">
    <property type="entry name" value="Phosphoglucomutase, C-terminal domain"/>
    <property type="match status" value="1"/>
</dbReference>
<dbReference type="InterPro" id="IPR005843">
    <property type="entry name" value="A-D-PHexomutase_C"/>
</dbReference>
<dbReference type="GO" id="GO:0008966">
    <property type="term" value="F:phosphoglucosamine mutase activity"/>
    <property type="evidence" value="ECO:0007669"/>
    <property type="project" value="UniProtKB-EC"/>
</dbReference>
<evidence type="ECO:0000256" key="4">
    <source>
        <dbReference type="ARBA" id="ARBA00022842"/>
    </source>
</evidence>
<dbReference type="AlphaFoldDB" id="A0A380NWX8"/>
<evidence type="ECO:0000313" key="9">
    <source>
        <dbReference type="Proteomes" id="UP000254621"/>
    </source>
</evidence>
<dbReference type="FunFam" id="3.30.310.50:FF:000001">
    <property type="entry name" value="Phosphoglucosamine mutase"/>
    <property type="match status" value="1"/>
</dbReference>
<name>A0A380NWX8_WEIVI</name>
<dbReference type="GO" id="GO:0006048">
    <property type="term" value="P:UDP-N-acetylglucosamine biosynthetic process"/>
    <property type="evidence" value="ECO:0007669"/>
    <property type="project" value="TreeGrafter"/>
</dbReference>
<keyword evidence="4" id="KW-0460">Magnesium</keyword>
<dbReference type="SUPFAM" id="SSF53738">
    <property type="entry name" value="Phosphoglucomutase, first 3 domains"/>
    <property type="match status" value="1"/>
</dbReference>
<keyword evidence="3" id="KW-0479">Metal-binding</keyword>
<dbReference type="GO" id="GO:0005829">
    <property type="term" value="C:cytosol"/>
    <property type="evidence" value="ECO:0007669"/>
    <property type="project" value="TreeGrafter"/>
</dbReference>
<dbReference type="Pfam" id="PF00408">
    <property type="entry name" value="PGM_PMM_IV"/>
    <property type="match status" value="1"/>
</dbReference>
<dbReference type="PANTHER" id="PTHR42946:SF1">
    <property type="entry name" value="PHOSPHOGLUCOMUTASE (ALPHA-D-GLUCOSE-1,6-BISPHOSPHATE-DEPENDENT)"/>
    <property type="match status" value="1"/>
</dbReference>
<evidence type="ECO:0000256" key="2">
    <source>
        <dbReference type="ARBA" id="ARBA00022553"/>
    </source>
</evidence>
<dbReference type="GO" id="GO:0009252">
    <property type="term" value="P:peptidoglycan biosynthetic process"/>
    <property type="evidence" value="ECO:0007669"/>
    <property type="project" value="TreeGrafter"/>
</dbReference>
<dbReference type="InterPro" id="IPR050060">
    <property type="entry name" value="Phosphoglucosamine_mutase"/>
</dbReference>